<evidence type="ECO:0000256" key="1">
    <source>
        <dbReference type="ARBA" id="ARBA00004141"/>
    </source>
</evidence>
<dbReference type="NCBIfam" id="TIGR00836">
    <property type="entry name" value="amt"/>
    <property type="match status" value="1"/>
</dbReference>
<evidence type="ECO:0000259" key="11">
    <source>
        <dbReference type="Pfam" id="PF00909"/>
    </source>
</evidence>
<keyword evidence="13" id="KW-1185">Reference proteome</keyword>
<dbReference type="PANTHER" id="PTHR43029">
    <property type="entry name" value="AMMONIUM TRANSPORTER MEP2"/>
    <property type="match status" value="1"/>
</dbReference>
<dbReference type="Proteomes" id="UP001519064">
    <property type="component" value="Unassembled WGS sequence"/>
</dbReference>
<evidence type="ECO:0000256" key="4">
    <source>
        <dbReference type="ARBA" id="ARBA00022692"/>
    </source>
</evidence>
<feature type="transmembrane region" description="Helical" evidence="9">
    <location>
        <begin position="197"/>
        <end position="214"/>
    </location>
</feature>
<dbReference type="RefSeq" id="WP_209237773.1">
    <property type="nucleotide sequence ID" value="NZ_JADKMA010000008.1"/>
</dbReference>
<dbReference type="PROSITE" id="PS01219">
    <property type="entry name" value="AMMONIUM_TRANSP"/>
    <property type="match status" value="1"/>
</dbReference>
<dbReference type="Gene3D" id="1.10.3430.10">
    <property type="entry name" value="Ammonium transporter AmtB like domains"/>
    <property type="match status" value="1"/>
</dbReference>
<feature type="transmembrane region" description="Helical" evidence="9">
    <location>
        <begin position="6"/>
        <end position="27"/>
    </location>
</feature>
<feature type="transmembrane region" description="Helical" evidence="9">
    <location>
        <begin position="310"/>
        <end position="331"/>
    </location>
</feature>
<feature type="transmembrane region" description="Helical" evidence="9">
    <location>
        <begin position="343"/>
        <end position="362"/>
    </location>
</feature>
<evidence type="ECO:0000256" key="2">
    <source>
        <dbReference type="ARBA" id="ARBA00005887"/>
    </source>
</evidence>
<evidence type="ECO:0000256" key="7">
    <source>
        <dbReference type="ARBA" id="ARBA00023177"/>
    </source>
</evidence>
<keyword evidence="5 9" id="KW-1133">Transmembrane helix</keyword>
<feature type="transmembrane region" description="Helical" evidence="9">
    <location>
        <begin position="226"/>
        <end position="247"/>
    </location>
</feature>
<organism evidence="12 13">
    <name type="scientific">Streptomyces oryzae</name>
    <dbReference type="NCBI Taxonomy" id="1434886"/>
    <lineage>
        <taxon>Bacteria</taxon>
        <taxon>Bacillati</taxon>
        <taxon>Actinomycetota</taxon>
        <taxon>Actinomycetes</taxon>
        <taxon>Kitasatosporales</taxon>
        <taxon>Streptomycetaceae</taxon>
        <taxon>Streptomyces</taxon>
    </lineage>
</organism>
<dbReference type="InterPro" id="IPR018047">
    <property type="entry name" value="Ammonium_transpt_CS"/>
</dbReference>
<evidence type="ECO:0000313" key="12">
    <source>
        <dbReference type="EMBL" id="MBO8190672.1"/>
    </source>
</evidence>
<feature type="transmembrane region" description="Helical" evidence="9">
    <location>
        <begin position="166"/>
        <end position="185"/>
    </location>
</feature>
<protein>
    <recommendedName>
        <fullName evidence="8 9">Ammonium transporter</fullName>
    </recommendedName>
</protein>
<feature type="transmembrane region" description="Helical" evidence="9">
    <location>
        <begin position="39"/>
        <end position="57"/>
    </location>
</feature>
<feature type="compositionally biased region" description="Basic and acidic residues" evidence="10">
    <location>
        <begin position="424"/>
        <end position="433"/>
    </location>
</feature>
<evidence type="ECO:0000256" key="9">
    <source>
        <dbReference type="RuleBase" id="RU362002"/>
    </source>
</evidence>
<reference evidence="12 13" key="1">
    <citation type="submission" date="2020-11" db="EMBL/GenBank/DDBJ databases">
        <title>Streptomyces spirodelae sp. nov., isolated from duckweed.</title>
        <authorList>
            <person name="Saimee Y."/>
            <person name="Duangmal K."/>
        </authorList>
    </citation>
    <scope>NUCLEOTIDE SEQUENCE [LARGE SCALE GENOMIC DNA]</scope>
    <source>
        <strain evidence="12 13">S16-07</strain>
    </source>
</reference>
<dbReference type="EMBL" id="JADKMA010000008">
    <property type="protein sequence ID" value="MBO8190672.1"/>
    <property type="molecule type" value="Genomic_DNA"/>
</dbReference>
<dbReference type="SUPFAM" id="SSF111352">
    <property type="entry name" value="Ammonium transporter"/>
    <property type="match status" value="1"/>
</dbReference>
<evidence type="ECO:0000256" key="3">
    <source>
        <dbReference type="ARBA" id="ARBA00022448"/>
    </source>
</evidence>
<evidence type="ECO:0000256" key="10">
    <source>
        <dbReference type="SAM" id="MobiDB-lite"/>
    </source>
</evidence>
<feature type="transmembrane region" description="Helical" evidence="9">
    <location>
        <begin position="277"/>
        <end position="298"/>
    </location>
</feature>
<feature type="domain" description="Ammonium transporter AmtB-like" evidence="11">
    <location>
        <begin position="8"/>
        <end position="392"/>
    </location>
</feature>
<comment type="subcellular location">
    <subcellularLocation>
        <location evidence="9">Cell membrane</location>
        <topology evidence="9">Multi-pass membrane protein</topology>
    </subcellularLocation>
    <subcellularLocation>
        <location evidence="1">Membrane</location>
        <topology evidence="1">Multi-pass membrane protein</topology>
    </subcellularLocation>
</comment>
<accession>A0ABS3X6E8</accession>
<dbReference type="InterPro" id="IPR029020">
    <property type="entry name" value="Ammonium/urea_transptr"/>
</dbReference>
<sequence>MNGADTTFVLVSAFLVMVMTPGLAFFYGGMVRVKSALNMLMMSFISLAIVSVLWVLYGYSLAFGPDSGGVIGNLDFIGLKGISPDSLTEKGGIPVFAFILFQMMFAIITPALMSGALADRVKFSAWAVFLTLWVTVVYFPVAHWVWAEGGWLFDLGVIDFAGGTAVHINAGIGALAAVLVVGKRIGFKKDPMRPHSLPLVMLGTALLWFGWFGFNAGSALAADGTAANMALNTQLATGAAMLGWLIYERIKHGAFTTLGAASGAVAGLVAITPSGAAVNAMGALLIGIVAGAVCSWAVSLKYKLGFDDSLDVVGVHLVGGVIGTLLVGFLATDGGGLTQFGKQALGAFSVMAFSFVVSWLLAKLVQATIGFRAAPDDETAGVDQAFHAETAYDFSAVGGSSVRDRKGLPVPGVASGETVAAAGSDRHDSKVEA</sequence>
<evidence type="ECO:0000256" key="5">
    <source>
        <dbReference type="ARBA" id="ARBA00022989"/>
    </source>
</evidence>
<feature type="region of interest" description="Disordered" evidence="10">
    <location>
        <begin position="408"/>
        <end position="433"/>
    </location>
</feature>
<name>A0ABS3X6E8_9ACTN</name>
<evidence type="ECO:0000256" key="6">
    <source>
        <dbReference type="ARBA" id="ARBA00023136"/>
    </source>
</evidence>
<keyword evidence="6 9" id="KW-0472">Membrane</keyword>
<feature type="transmembrane region" description="Helical" evidence="9">
    <location>
        <begin position="93"/>
        <end position="113"/>
    </location>
</feature>
<dbReference type="InterPro" id="IPR001905">
    <property type="entry name" value="Ammonium_transpt"/>
</dbReference>
<dbReference type="PANTHER" id="PTHR43029:SF10">
    <property type="entry name" value="AMMONIUM TRANSPORTER MEP2"/>
    <property type="match status" value="1"/>
</dbReference>
<feature type="transmembrane region" description="Helical" evidence="9">
    <location>
        <begin position="125"/>
        <end position="146"/>
    </location>
</feature>
<keyword evidence="7 9" id="KW-0924">Ammonia transport</keyword>
<proteinExistence type="inferred from homology"/>
<gene>
    <name evidence="12" type="ORF">ITI46_02985</name>
</gene>
<comment type="caution">
    <text evidence="12">The sequence shown here is derived from an EMBL/GenBank/DDBJ whole genome shotgun (WGS) entry which is preliminary data.</text>
</comment>
<comment type="similarity">
    <text evidence="2 9">Belongs to the ammonia transporter channel (TC 1.A.11.2) family.</text>
</comment>
<dbReference type="InterPro" id="IPR024041">
    <property type="entry name" value="NH4_transpt_AmtB-like_dom"/>
</dbReference>
<feature type="transmembrane region" description="Helical" evidence="9">
    <location>
        <begin position="254"/>
        <end position="271"/>
    </location>
</feature>
<evidence type="ECO:0000256" key="8">
    <source>
        <dbReference type="ARBA" id="ARBA00050025"/>
    </source>
</evidence>
<dbReference type="Pfam" id="PF00909">
    <property type="entry name" value="Ammonium_transp"/>
    <property type="match status" value="1"/>
</dbReference>
<keyword evidence="4 9" id="KW-0812">Transmembrane</keyword>
<evidence type="ECO:0000313" key="13">
    <source>
        <dbReference type="Proteomes" id="UP001519064"/>
    </source>
</evidence>
<keyword evidence="3 9" id="KW-0813">Transport</keyword>